<dbReference type="RefSeq" id="WP_183661233.1">
    <property type="nucleotide sequence ID" value="NZ_JACHXN010000003.1"/>
</dbReference>
<accession>A0A839U493</accession>
<sequence length="79" mass="8704">MDQTTTNLKLPYIAPSQAQKHVTHNEAIRALDALVQLSVMRPQTEKCPAGAFGRRPLHRRVRGRRAMGGQDGPDRCVAG</sequence>
<dbReference type="Proteomes" id="UP000554520">
    <property type="component" value="Unassembled WGS sequence"/>
</dbReference>
<dbReference type="AlphaFoldDB" id="A0A839U493"/>
<evidence type="ECO:0000313" key="1">
    <source>
        <dbReference type="EMBL" id="MBB3144845.1"/>
    </source>
</evidence>
<protein>
    <submittedName>
        <fullName evidence="1">Uncharacterized protein</fullName>
    </submittedName>
</protein>
<name>A0A839U493_9HYPH</name>
<gene>
    <name evidence="1" type="ORF">FHS21_001246</name>
</gene>
<keyword evidence="2" id="KW-1185">Reference proteome</keyword>
<reference evidence="1 2" key="1">
    <citation type="submission" date="2020-08" db="EMBL/GenBank/DDBJ databases">
        <title>Genomic Encyclopedia of Type Strains, Phase III (KMG-III): the genomes of soil and plant-associated and newly described type strains.</title>
        <authorList>
            <person name="Whitman W."/>
        </authorList>
    </citation>
    <scope>NUCLEOTIDE SEQUENCE [LARGE SCALE GENOMIC DNA]</scope>
    <source>
        <strain evidence="1 2">CECT 7015</strain>
    </source>
</reference>
<evidence type="ECO:0000313" key="2">
    <source>
        <dbReference type="Proteomes" id="UP000554520"/>
    </source>
</evidence>
<dbReference type="EMBL" id="JACHXN010000003">
    <property type="protein sequence ID" value="MBB3144845.1"/>
    <property type="molecule type" value="Genomic_DNA"/>
</dbReference>
<proteinExistence type="predicted"/>
<comment type="caution">
    <text evidence="1">The sequence shown here is derived from an EMBL/GenBank/DDBJ whole genome shotgun (WGS) entry which is preliminary data.</text>
</comment>
<organism evidence="1 2">
    <name type="scientific">Phyllobacterium trifolii</name>
    <dbReference type="NCBI Taxonomy" id="300193"/>
    <lineage>
        <taxon>Bacteria</taxon>
        <taxon>Pseudomonadati</taxon>
        <taxon>Pseudomonadota</taxon>
        <taxon>Alphaproteobacteria</taxon>
        <taxon>Hyphomicrobiales</taxon>
        <taxon>Phyllobacteriaceae</taxon>
        <taxon>Phyllobacterium</taxon>
    </lineage>
</organism>